<evidence type="ECO:0000256" key="2">
    <source>
        <dbReference type="ARBA" id="ARBA00009152"/>
    </source>
</evidence>
<evidence type="ECO:0000313" key="11">
    <source>
        <dbReference type="Proteomes" id="UP000228921"/>
    </source>
</evidence>
<dbReference type="InterPro" id="IPR016195">
    <property type="entry name" value="Pol/histidinol_Pase-like"/>
</dbReference>
<organism evidence="10 11">
    <name type="scientific">Candidatus Thermofonsia Clade 1 bacterium</name>
    <dbReference type="NCBI Taxonomy" id="2364210"/>
    <lineage>
        <taxon>Bacteria</taxon>
        <taxon>Bacillati</taxon>
        <taxon>Chloroflexota</taxon>
        <taxon>Candidatus Thermofontia</taxon>
        <taxon>Candidatus Thermofonsia Clade 1</taxon>
    </lineage>
</organism>
<proteinExistence type="inferred from homology"/>
<evidence type="ECO:0000256" key="1">
    <source>
        <dbReference type="ARBA" id="ARBA00004970"/>
    </source>
</evidence>
<dbReference type="GO" id="GO:0000105">
    <property type="term" value="P:L-histidine biosynthetic process"/>
    <property type="evidence" value="ECO:0007669"/>
    <property type="project" value="UniProtKB-UniRule"/>
</dbReference>
<comment type="catalytic activity">
    <reaction evidence="7 8">
        <text>L-histidinol phosphate + H2O = L-histidinol + phosphate</text>
        <dbReference type="Rhea" id="RHEA:14465"/>
        <dbReference type="ChEBI" id="CHEBI:15377"/>
        <dbReference type="ChEBI" id="CHEBI:43474"/>
        <dbReference type="ChEBI" id="CHEBI:57699"/>
        <dbReference type="ChEBI" id="CHEBI:57980"/>
        <dbReference type="EC" id="3.1.3.15"/>
    </reaction>
</comment>
<dbReference type="Pfam" id="PF13263">
    <property type="entry name" value="PHP_C"/>
    <property type="match status" value="1"/>
</dbReference>
<dbReference type="GO" id="GO:0005737">
    <property type="term" value="C:cytoplasm"/>
    <property type="evidence" value="ECO:0007669"/>
    <property type="project" value="TreeGrafter"/>
</dbReference>
<gene>
    <name evidence="10" type="ORF">CUN51_04475</name>
</gene>
<evidence type="ECO:0000256" key="8">
    <source>
        <dbReference type="RuleBase" id="RU366003"/>
    </source>
</evidence>
<name>A0A2M8P0Q7_9CHLR</name>
<dbReference type="InterPro" id="IPR004013">
    <property type="entry name" value="PHP_dom"/>
</dbReference>
<dbReference type="SUPFAM" id="SSF89550">
    <property type="entry name" value="PHP domain-like"/>
    <property type="match status" value="1"/>
</dbReference>
<dbReference type="Pfam" id="PF02811">
    <property type="entry name" value="PHP"/>
    <property type="match status" value="1"/>
</dbReference>
<evidence type="ECO:0000256" key="4">
    <source>
        <dbReference type="ARBA" id="ARBA00022605"/>
    </source>
</evidence>
<evidence type="ECO:0000256" key="3">
    <source>
        <dbReference type="ARBA" id="ARBA00013085"/>
    </source>
</evidence>
<dbReference type="PANTHER" id="PTHR21039">
    <property type="entry name" value="HISTIDINOL PHOSPHATASE-RELATED"/>
    <property type="match status" value="1"/>
</dbReference>
<dbReference type="Gene3D" id="3.20.20.140">
    <property type="entry name" value="Metal-dependent hydrolases"/>
    <property type="match status" value="1"/>
</dbReference>
<sequence>MITVDYHTHHVRCGHAQGQIEDYIQQAIALGFSEIGISDHAPIYWLEGDDPIPNIAMAKSELPAYVEEVLRLKAKYADRIAVRLGLEVDYIEGAEAACADLLAPYPFDYLIGSVHYVFGRNVYDAQRWHGVRDPLPIYAEYYRLLAKSAQAGLFDIIAHGTAVIAYAPKPIPQAIEPLQDAALAAIREADLCLEINTSGYRKLGSEPFPSVRMIGRARELDIPLTFSSDAHRPSEVGYARDQVEALLGQLGVTELARFAARQRNVIGLVPRLFHV</sequence>
<evidence type="ECO:0000256" key="7">
    <source>
        <dbReference type="ARBA" id="ARBA00049158"/>
    </source>
</evidence>
<comment type="similarity">
    <text evidence="2 8">Belongs to the PHP hydrolase family. HisK subfamily.</text>
</comment>
<dbReference type="NCBIfam" id="NF005596">
    <property type="entry name" value="PRK07328.1"/>
    <property type="match status" value="1"/>
</dbReference>
<dbReference type="EMBL" id="PGTK01000004">
    <property type="protein sequence ID" value="PJF31130.1"/>
    <property type="molecule type" value="Genomic_DNA"/>
</dbReference>
<dbReference type="EC" id="3.1.3.15" evidence="3 8"/>
<reference evidence="10 11" key="1">
    <citation type="submission" date="2017-11" db="EMBL/GenBank/DDBJ databases">
        <title>Evolution of Phototrophy in the Chloroflexi Phylum Driven by Horizontal Gene Transfer.</title>
        <authorList>
            <person name="Ward L.M."/>
            <person name="Hemp J."/>
            <person name="Shih P.M."/>
            <person name="Mcglynn S.E."/>
            <person name="Fischer W."/>
        </authorList>
    </citation>
    <scope>NUCLEOTIDE SEQUENCE [LARGE SCALE GENOMIC DNA]</scope>
    <source>
        <strain evidence="10">CP2_2F</strain>
    </source>
</reference>
<feature type="domain" description="PHP" evidence="9">
    <location>
        <begin position="5"/>
        <end position="198"/>
    </location>
</feature>
<keyword evidence="4 8" id="KW-0028">Amino-acid biosynthesis</keyword>
<dbReference type="InterPro" id="IPR010140">
    <property type="entry name" value="Histidinol_P_phosphatase_HisJ"/>
</dbReference>
<dbReference type="Proteomes" id="UP000228921">
    <property type="component" value="Unassembled WGS sequence"/>
</dbReference>
<evidence type="ECO:0000313" key="10">
    <source>
        <dbReference type="EMBL" id="PJF31130.1"/>
    </source>
</evidence>
<comment type="caution">
    <text evidence="10">The sequence shown here is derived from an EMBL/GenBank/DDBJ whole genome shotgun (WGS) entry which is preliminary data.</text>
</comment>
<dbReference type="CDD" id="cd12110">
    <property type="entry name" value="PHP_HisPPase_Hisj_like"/>
    <property type="match status" value="1"/>
</dbReference>
<evidence type="ECO:0000259" key="9">
    <source>
        <dbReference type="Pfam" id="PF02811"/>
    </source>
</evidence>
<dbReference type="NCBIfam" id="TIGR01856">
    <property type="entry name" value="hisJ_fam"/>
    <property type="match status" value="1"/>
</dbReference>
<evidence type="ECO:0000256" key="6">
    <source>
        <dbReference type="ARBA" id="ARBA00023102"/>
    </source>
</evidence>
<dbReference type="AlphaFoldDB" id="A0A2M8P0Q7"/>
<dbReference type="GO" id="GO:0004401">
    <property type="term" value="F:histidinol-phosphatase activity"/>
    <property type="evidence" value="ECO:0007669"/>
    <property type="project" value="UniProtKB-UniRule"/>
</dbReference>
<dbReference type="UniPathway" id="UPA00031">
    <property type="reaction ID" value="UER00013"/>
</dbReference>
<protein>
    <recommendedName>
        <fullName evidence="3 8">Histidinol-phosphatase</fullName>
        <shortName evidence="8">HolPase</shortName>
        <ecNumber evidence="3 8">3.1.3.15</ecNumber>
    </recommendedName>
</protein>
<evidence type="ECO:0000256" key="5">
    <source>
        <dbReference type="ARBA" id="ARBA00022801"/>
    </source>
</evidence>
<dbReference type="PANTHER" id="PTHR21039:SF0">
    <property type="entry name" value="HISTIDINOL-PHOSPHATASE"/>
    <property type="match status" value="1"/>
</dbReference>
<comment type="pathway">
    <text evidence="1 8">Amino-acid biosynthesis; L-histidine biosynthesis; L-histidine from 5-phospho-alpha-D-ribose 1-diphosphate: step 8/9.</text>
</comment>
<keyword evidence="6 8" id="KW-0368">Histidine biosynthesis</keyword>
<accession>A0A2M8P0Q7</accession>
<keyword evidence="5 8" id="KW-0378">Hydrolase</keyword>